<reference evidence="4 5" key="1">
    <citation type="submission" date="2019-10" db="EMBL/GenBank/DDBJ databases">
        <title>Dictyobacter vulcani sp. nov., within the class Ktedonobacteria, isolated from soil of volcanic Mt. Zao.</title>
        <authorList>
            <person name="Zheng Y."/>
            <person name="Wang C.M."/>
            <person name="Sakai Y."/>
            <person name="Abe K."/>
            <person name="Yokota A."/>
            <person name="Yabe S."/>
        </authorList>
    </citation>
    <scope>NUCLEOTIDE SEQUENCE [LARGE SCALE GENOMIC DNA]</scope>
    <source>
        <strain evidence="4 5">W12</strain>
    </source>
</reference>
<dbReference type="InterPro" id="IPR010895">
    <property type="entry name" value="CHRD"/>
</dbReference>
<sequence>MLLVLLSLLLFPRVGYASKKTGANVAYAKLTHSPTGSVRLSYNASTKTLVVTAKLVGLAPSSTHPAHIHAGSCQNPTDAIKYPLTDVTADQTGQGTSTTTLKNIADGIPATGWLINVHNGPKLQSADQEISIACATILNPDAATSVDATFGPSTSSNENAVGDSKLSVENNTLTVTLNVSGLVPNSTHAAHIHAGNCNYTQKVLYDLSPLQVDSNGNATKTMTFSGVSSIPATGWDINVHYSTDLSTQTGYNPVLCGNVITN</sequence>
<evidence type="ECO:0000313" key="5">
    <source>
        <dbReference type="Proteomes" id="UP000326912"/>
    </source>
</evidence>
<evidence type="ECO:0000256" key="2">
    <source>
        <dbReference type="SAM" id="SignalP"/>
    </source>
</evidence>
<proteinExistence type="inferred from homology"/>
<keyword evidence="2" id="KW-0732">Signal</keyword>
<dbReference type="EMBL" id="BKZW01000003">
    <property type="protein sequence ID" value="GER91035.1"/>
    <property type="molecule type" value="Genomic_DNA"/>
</dbReference>
<dbReference type="Proteomes" id="UP000326912">
    <property type="component" value="Unassembled WGS sequence"/>
</dbReference>
<feature type="domain" description="CHRD" evidence="3">
    <location>
        <begin position="18"/>
        <end position="119"/>
    </location>
</feature>
<dbReference type="AlphaFoldDB" id="A0A5J4KT13"/>
<evidence type="ECO:0000313" key="4">
    <source>
        <dbReference type="EMBL" id="GER91035.1"/>
    </source>
</evidence>
<dbReference type="Gene3D" id="2.60.40.200">
    <property type="entry name" value="Superoxide dismutase, copper/zinc binding domain"/>
    <property type="match status" value="1"/>
</dbReference>
<feature type="chain" id="PRO_5023847717" description="CHRD domain-containing protein" evidence="2">
    <location>
        <begin position="18"/>
        <end position="262"/>
    </location>
</feature>
<dbReference type="Pfam" id="PF07452">
    <property type="entry name" value="CHRD"/>
    <property type="match status" value="2"/>
</dbReference>
<dbReference type="SUPFAM" id="SSF49329">
    <property type="entry name" value="Cu,Zn superoxide dismutase-like"/>
    <property type="match status" value="2"/>
</dbReference>
<feature type="domain" description="CHRD" evidence="3">
    <location>
        <begin position="152"/>
        <end position="240"/>
    </location>
</feature>
<evidence type="ECO:0000256" key="1">
    <source>
        <dbReference type="ARBA" id="ARBA00010457"/>
    </source>
</evidence>
<evidence type="ECO:0000259" key="3">
    <source>
        <dbReference type="Pfam" id="PF07452"/>
    </source>
</evidence>
<keyword evidence="5" id="KW-1185">Reference proteome</keyword>
<dbReference type="GO" id="GO:0006801">
    <property type="term" value="P:superoxide metabolic process"/>
    <property type="evidence" value="ECO:0007669"/>
    <property type="project" value="InterPro"/>
</dbReference>
<organism evidence="4 5">
    <name type="scientific">Dictyobacter vulcani</name>
    <dbReference type="NCBI Taxonomy" id="2607529"/>
    <lineage>
        <taxon>Bacteria</taxon>
        <taxon>Bacillati</taxon>
        <taxon>Chloroflexota</taxon>
        <taxon>Ktedonobacteria</taxon>
        <taxon>Ktedonobacterales</taxon>
        <taxon>Dictyobacteraceae</taxon>
        <taxon>Dictyobacter</taxon>
    </lineage>
</organism>
<feature type="signal peptide" evidence="2">
    <location>
        <begin position="1"/>
        <end position="17"/>
    </location>
</feature>
<dbReference type="InterPro" id="IPR036423">
    <property type="entry name" value="SOD-like_Cu/Zn_dom_sf"/>
</dbReference>
<comment type="similarity">
    <text evidence="1">Belongs to the Cu-Zn superoxide dismutase family.</text>
</comment>
<accession>A0A5J4KT13</accession>
<name>A0A5J4KT13_9CHLR</name>
<gene>
    <name evidence="4" type="ORF">KDW_51970</name>
</gene>
<comment type="caution">
    <text evidence="4">The sequence shown here is derived from an EMBL/GenBank/DDBJ whole genome shotgun (WGS) entry which is preliminary data.</text>
</comment>
<dbReference type="GO" id="GO:0046872">
    <property type="term" value="F:metal ion binding"/>
    <property type="evidence" value="ECO:0007669"/>
    <property type="project" value="InterPro"/>
</dbReference>
<protein>
    <recommendedName>
        <fullName evidence="3">CHRD domain-containing protein</fullName>
    </recommendedName>
</protein>